<organism evidence="2 3">
    <name type="scientific">Alicyclobacillus dauci</name>
    <dbReference type="NCBI Taxonomy" id="1475485"/>
    <lineage>
        <taxon>Bacteria</taxon>
        <taxon>Bacillati</taxon>
        <taxon>Bacillota</taxon>
        <taxon>Bacilli</taxon>
        <taxon>Bacillales</taxon>
        <taxon>Alicyclobacillaceae</taxon>
        <taxon>Alicyclobacillus</taxon>
    </lineage>
</organism>
<protein>
    <recommendedName>
        <fullName evidence="4">Methyl-accepting chemotaxis protein</fullName>
    </recommendedName>
</protein>
<keyword evidence="1" id="KW-1133">Transmembrane helix</keyword>
<evidence type="ECO:0000256" key="1">
    <source>
        <dbReference type="SAM" id="Phobius"/>
    </source>
</evidence>
<evidence type="ECO:0000313" key="3">
    <source>
        <dbReference type="Proteomes" id="UP001164803"/>
    </source>
</evidence>
<keyword evidence="1" id="KW-0812">Transmembrane</keyword>
<feature type="transmembrane region" description="Helical" evidence="1">
    <location>
        <begin position="6"/>
        <end position="25"/>
    </location>
</feature>
<keyword evidence="1" id="KW-0472">Membrane</keyword>
<evidence type="ECO:0000313" key="2">
    <source>
        <dbReference type="EMBL" id="WAH36145.1"/>
    </source>
</evidence>
<proteinExistence type="predicted"/>
<dbReference type="Proteomes" id="UP001164803">
    <property type="component" value="Chromosome"/>
</dbReference>
<accession>A0ABY6Z065</accession>
<reference evidence="2" key="1">
    <citation type="submission" date="2022-08" db="EMBL/GenBank/DDBJ databases">
        <title>Alicyclobacillus dauci DSM2870, complete genome.</title>
        <authorList>
            <person name="Wang Q."/>
            <person name="Cai R."/>
            <person name="Wang Z."/>
        </authorList>
    </citation>
    <scope>NUCLEOTIDE SEQUENCE</scope>
    <source>
        <strain evidence="2">DSM 28700</strain>
    </source>
</reference>
<evidence type="ECO:0008006" key="4">
    <source>
        <dbReference type="Google" id="ProtNLM"/>
    </source>
</evidence>
<dbReference type="RefSeq" id="WP_268043455.1">
    <property type="nucleotide sequence ID" value="NZ_CP104064.1"/>
</dbReference>
<gene>
    <name evidence="2" type="ORF">NZD86_18125</name>
</gene>
<sequence>MVLKWFTVVSWVASAAGLGIFGYSMTQQTNIQMQMNRTMAQMNQSIHDTTPLVAATSKALEPLAATTSALSQIEIQEQHTVSDLAAMNTRLKTIGDSEGQVLAGMNSMLTETTAVGQEIGTVSNTTGGVLHASSSSAVSAQAEANDLAALNQHTADVIAQLHKLNTKLSALKLLP</sequence>
<name>A0ABY6Z065_9BACL</name>
<dbReference type="EMBL" id="CP104064">
    <property type="protein sequence ID" value="WAH36145.1"/>
    <property type="molecule type" value="Genomic_DNA"/>
</dbReference>
<keyword evidence="3" id="KW-1185">Reference proteome</keyword>